<dbReference type="KEGG" id="hprf:HLPR_12090"/>
<evidence type="ECO:0000313" key="1">
    <source>
        <dbReference type="EMBL" id="BEP28878.1"/>
    </source>
</evidence>
<gene>
    <name evidence="1" type="ORF">HLPR_12090</name>
</gene>
<sequence>MNVISVNSINNYQSSKYNRKSPKQINNKVSRKKALKVSVDLKAKPKSHKIQTYADLKKKAYEERNRTRFDLLI</sequence>
<dbReference type="AlphaFoldDB" id="A0AAU9EHB6"/>
<reference evidence="1 2" key="1">
    <citation type="submission" date="2023-08" db="EMBL/GenBank/DDBJ databases">
        <title>Helicovermis profunda gen. nov., sp. nov., a novel mesophilic, fermentative bacterium within the Bacillota from a deep-sea hydrothermal vent chimney.</title>
        <authorList>
            <person name="Miyazaki U."/>
            <person name="Mizutani D."/>
            <person name="Hashimoto Y."/>
            <person name="Tame A."/>
            <person name="Sawayama S."/>
            <person name="Miyazaki J."/>
            <person name="Takai K."/>
            <person name="Nakagawa S."/>
        </authorList>
    </citation>
    <scope>NUCLEOTIDE SEQUENCE [LARGE SCALE GENOMIC DNA]</scope>
    <source>
        <strain evidence="1 2">S502</strain>
    </source>
</reference>
<organism evidence="1 2">
    <name type="scientific">Helicovermis profundi</name>
    <dbReference type="NCBI Taxonomy" id="3065157"/>
    <lineage>
        <taxon>Bacteria</taxon>
        <taxon>Bacillati</taxon>
        <taxon>Bacillota</taxon>
        <taxon>Clostridia</taxon>
        <taxon>Helicovermis</taxon>
    </lineage>
</organism>
<evidence type="ECO:0000313" key="2">
    <source>
        <dbReference type="Proteomes" id="UP001321786"/>
    </source>
</evidence>
<dbReference type="EMBL" id="AP028654">
    <property type="protein sequence ID" value="BEP28878.1"/>
    <property type="molecule type" value="Genomic_DNA"/>
</dbReference>
<dbReference type="Proteomes" id="UP001321786">
    <property type="component" value="Chromosome"/>
</dbReference>
<keyword evidence="2" id="KW-1185">Reference proteome</keyword>
<proteinExistence type="predicted"/>
<protein>
    <submittedName>
        <fullName evidence="1">Uncharacterized protein</fullName>
    </submittedName>
</protein>
<dbReference type="RefSeq" id="WP_338537180.1">
    <property type="nucleotide sequence ID" value="NZ_AP028654.1"/>
</dbReference>
<name>A0AAU9EHB6_9FIRM</name>
<accession>A0AAU9EHB6</accession>